<dbReference type="PROSITE" id="PS50075">
    <property type="entry name" value="CARRIER"/>
    <property type="match status" value="1"/>
</dbReference>
<dbReference type="EMBL" id="SRID01000158">
    <property type="protein sequence ID" value="TGB07006.1"/>
    <property type="molecule type" value="Genomic_DNA"/>
</dbReference>
<dbReference type="AlphaFoldDB" id="A0A4Z0H9N8"/>
<dbReference type="SMART" id="SM01294">
    <property type="entry name" value="PKS_PP_betabranch"/>
    <property type="match status" value="1"/>
</dbReference>
<comment type="caution">
    <text evidence="4">The sequence shown here is derived from an EMBL/GenBank/DDBJ whole genome shotgun (WGS) entry which is preliminary data.</text>
</comment>
<evidence type="ECO:0000256" key="2">
    <source>
        <dbReference type="ARBA" id="ARBA00022553"/>
    </source>
</evidence>
<dbReference type="SMART" id="SM00823">
    <property type="entry name" value="PKS_PP"/>
    <property type="match status" value="1"/>
</dbReference>
<proteinExistence type="predicted"/>
<protein>
    <submittedName>
        <fullName evidence="4">Acyl carrier protein</fullName>
    </submittedName>
</protein>
<dbReference type="SUPFAM" id="SSF47336">
    <property type="entry name" value="ACP-like"/>
    <property type="match status" value="1"/>
</dbReference>
<keyword evidence="5" id="KW-1185">Reference proteome</keyword>
<dbReference type="OrthoDB" id="9023404at2"/>
<reference evidence="4 5" key="1">
    <citation type="submission" date="2019-03" db="EMBL/GenBank/DDBJ databases">
        <authorList>
            <person name="Gonzalez-Pimentel J.L."/>
        </authorList>
    </citation>
    <scope>NUCLEOTIDE SEQUENCE [LARGE SCALE GENOMIC DNA]</scope>
    <source>
        <strain evidence="4 5">JCM 31289</strain>
    </source>
</reference>
<gene>
    <name evidence="4" type="ORF">E4099_17580</name>
</gene>
<dbReference type="InterPro" id="IPR020806">
    <property type="entry name" value="PKS_PP-bd"/>
</dbReference>
<organism evidence="4 5">
    <name type="scientific">Streptomyces palmae</name>
    <dbReference type="NCBI Taxonomy" id="1701085"/>
    <lineage>
        <taxon>Bacteria</taxon>
        <taxon>Bacillati</taxon>
        <taxon>Actinomycetota</taxon>
        <taxon>Actinomycetes</taxon>
        <taxon>Kitasatosporales</taxon>
        <taxon>Streptomycetaceae</taxon>
        <taxon>Streptomyces</taxon>
    </lineage>
</organism>
<accession>A0A4Z0H9N8</accession>
<dbReference type="InterPro" id="IPR009081">
    <property type="entry name" value="PP-bd_ACP"/>
</dbReference>
<feature type="domain" description="Carrier" evidence="3">
    <location>
        <begin position="12"/>
        <end position="86"/>
    </location>
</feature>
<keyword evidence="2" id="KW-0597">Phosphoprotein</keyword>
<evidence type="ECO:0000313" key="5">
    <source>
        <dbReference type="Proteomes" id="UP000297948"/>
    </source>
</evidence>
<dbReference type="Proteomes" id="UP000297948">
    <property type="component" value="Unassembled WGS sequence"/>
</dbReference>
<dbReference type="GO" id="GO:0031177">
    <property type="term" value="F:phosphopantetheine binding"/>
    <property type="evidence" value="ECO:0007669"/>
    <property type="project" value="InterPro"/>
</dbReference>
<dbReference type="InterPro" id="IPR036736">
    <property type="entry name" value="ACP-like_sf"/>
</dbReference>
<sequence length="86" mass="9332">MSPSPVVRTDAAGIADWLHGRIAAFADLAPDSFTDEARFTDLGFTSVYALVLCGEIEDTFGIEVEPNMIWDYPTVRELAAALAELP</sequence>
<evidence type="ECO:0000259" key="3">
    <source>
        <dbReference type="PROSITE" id="PS50075"/>
    </source>
</evidence>
<evidence type="ECO:0000313" key="4">
    <source>
        <dbReference type="EMBL" id="TGB07006.1"/>
    </source>
</evidence>
<dbReference type="RefSeq" id="WP_135340028.1">
    <property type="nucleotide sequence ID" value="NZ_JBHLTX010000036.1"/>
</dbReference>
<name>A0A4Z0H9N8_9ACTN</name>
<dbReference type="Pfam" id="PF00550">
    <property type="entry name" value="PP-binding"/>
    <property type="match status" value="1"/>
</dbReference>
<dbReference type="Gene3D" id="1.10.1200.10">
    <property type="entry name" value="ACP-like"/>
    <property type="match status" value="1"/>
</dbReference>
<keyword evidence="1" id="KW-0596">Phosphopantetheine</keyword>
<dbReference type="GO" id="GO:0017000">
    <property type="term" value="P:antibiotic biosynthetic process"/>
    <property type="evidence" value="ECO:0007669"/>
    <property type="project" value="UniProtKB-ARBA"/>
</dbReference>
<evidence type="ECO:0000256" key="1">
    <source>
        <dbReference type="ARBA" id="ARBA00022450"/>
    </source>
</evidence>